<name>A0ABS6C1Y9_9CLOT</name>
<dbReference type="EMBL" id="JAHLDG010000006">
    <property type="protein sequence ID" value="MBU3219505.1"/>
    <property type="molecule type" value="Genomic_DNA"/>
</dbReference>
<gene>
    <name evidence="1" type="ORF">KPL27_05215</name>
</gene>
<dbReference type="RefSeq" id="WP_185158553.1">
    <property type="nucleotide sequence ID" value="NZ_JACKWW010000008.1"/>
</dbReference>
<sequence length="53" mass="6341">MKSETTSRNGMNYYYSLQEKYNHTEKESLGIYENMFRYYGDIAFGGITYYIQA</sequence>
<evidence type="ECO:0000313" key="1">
    <source>
        <dbReference type="EMBL" id="MBU3219505.1"/>
    </source>
</evidence>
<reference evidence="1 2" key="1">
    <citation type="submission" date="2021-06" db="EMBL/GenBank/DDBJ databases">
        <title>Clostridia strains as spoilage organisms.</title>
        <authorList>
            <person name="Wambui J."/>
            <person name="Stephan R."/>
            <person name="Stevens M.J.A."/>
        </authorList>
    </citation>
    <scope>NUCLEOTIDE SEQUENCE [LARGE SCALE GENOMIC DNA]</scope>
    <source>
        <strain evidence="1 2">CM013</strain>
    </source>
</reference>
<dbReference type="Proteomes" id="UP000740830">
    <property type="component" value="Unassembled WGS sequence"/>
</dbReference>
<keyword evidence="2" id="KW-1185">Reference proteome</keyword>
<accession>A0ABS6C1Y9</accession>
<organism evidence="1 2">
    <name type="scientific">Clostridium algidicarnis</name>
    <dbReference type="NCBI Taxonomy" id="37659"/>
    <lineage>
        <taxon>Bacteria</taxon>
        <taxon>Bacillati</taxon>
        <taxon>Bacillota</taxon>
        <taxon>Clostridia</taxon>
        <taxon>Eubacteriales</taxon>
        <taxon>Clostridiaceae</taxon>
        <taxon>Clostridium</taxon>
    </lineage>
</organism>
<comment type="caution">
    <text evidence="1">The sequence shown here is derived from an EMBL/GenBank/DDBJ whole genome shotgun (WGS) entry which is preliminary data.</text>
</comment>
<proteinExistence type="predicted"/>
<evidence type="ECO:0000313" key="2">
    <source>
        <dbReference type="Proteomes" id="UP000740830"/>
    </source>
</evidence>
<protein>
    <submittedName>
        <fullName evidence="1">Uncharacterized protein</fullName>
    </submittedName>
</protein>